<dbReference type="Gene3D" id="3.40.50.300">
    <property type="entry name" value="P-loop containing nucleotide triphosphate hydrolases"/>
    <property type="match status" value="1"/>
</dbReference>
<organism evidence="2 3">
    <name type="scientific">Bradyrhizobium diazoefficiens SEMIA 5080</name>
    <dbReference type="NCBI Taxonomy" id="754504"/>
    <lineage>
        <taxon>Bacteria</taxon>
        <taxon>Pseudomonadati</taxon>
        <taxon>Pseudomonadota</taxon>
        <taxon>Alphaproteobacteria</taxon>
        <taxon>Hyphomicrobiales</taxon>
        <taxon>Nitrobacteraceae</taxon>
        <taxon>Bradyrhizobium</taxon>
    </lineage>
</organism>
<proteinExistence type="predicted"/>
<comment type="caution">
    <text evidence="2">The sequence shown here is derived from an EMBL/GenBank/DDBJ whole genome shotgun (WGS) entry which is preliminary data.</text>
</comment>
<gene>
    <name evidence="2" type="ORF">BJA5080_06094</name>
</gene>
<dbReference type="Gene3D" id="1.10.10.60">
    <property type="entry name" value="Homeodomain-like"/>
    <property type="match status" value="1"/>
</dbReference>
<dbReference type="EMBL" id="ADOU02000008">
    <property type="protein sequence ID" value="KGJ64292.1"/>
    <property type="molecule type" value="Genomic_DNA"/>
</dbReference>
<dbReference type="RefSeq" id="WP_049832576.1">
    <property type="nucleotide sequence ID" value="NZ_ADOU02000008.1"/>
</dbReference>
<dbReference type="Pfam" id="PF13481">
    <property type="entry name" value="AAA_25"/>
    <property type="match status" value="1"/>
</dbReference>
<dbReference type="Proteomes" id="UP000024900">
    <property type="component" value="Unassembled WGS sequence"/>
</dbReference>
<name>A0A837C581_9BRAD</name>
<protein>
    <recommendedName>
        <fullName evidence="4">AAA+ ATPase domain-containing protein</fullName>
    </recommendedName>
</protein>
<evidence type="ECO:0000313" key="2">
    <source>
        <dbReference type="EMBL" id="KGJ64292.1"/>
    </source>
</evidence>
<dbReference type="AlphaFoldDB" id="A0A837C581"/>
<dbReference type="InterPro" id="IPR027417">
    <property type="entry name" value="P-loop_NTPase"/>
</dbReference>
<feature type="region of interest" description="Disordered" evidence="1">
    <location>
        <begin position="26"/>
        <end position="56"/>
    </location>
</feature>
<evidence type="ECO:0000313" key="3">
    <source>
        <dbReference type="Proteomes" id="UP000024900"/>
    </source>
</evidence>
<sequence length="360" mass="40416">MIKQDANKILGNEGSERLREMFDEMMTDHDADPMTGYGADPDQSRDDESMYKGDERKAPRLQTICLREFAQLKLPPRKMVLDPILPQKGLGMLFAGRGIGKTHTALGMAYAVSCGGEFLRWHAEKPRNVLYVDGEMPQQALQERLSAMMDASDKQPEDGAFRLLCMDRQELGFTLNLANPKHQAVLDRHLDDVGFLVLDNLSTLMNGGPENDAESWVSMQEWLLQLRRRGVTVLLVHHAARNGNARGTSKREDVLDTVIKLKHPDDYDPSEGARFEVHLEKARGIFGEKALGFEAKLVPMEDGGSAWVCRDLGEEDEEEMEQILKLSHEGKSVREIAELTGKSKSVVGRLLKEARKFNEG</sequence>
<evidence type="ECO:0000256" key="1">
    <source>
        <dbReference type="SAM" id="MobiDB-lite"/>
    </source>
</evidence>
<feature type="compositionally biased region" description="Basic and acidic residues" evidence="1">
    <location>
        <begin position="42"/>
        <end position="56"/>
    </location>
</feature>
<reference evidence="2 3" key="1">
    <citation type="journal article" date="2014" name="BMC Genomics">
        <title>Comparative genomics of Bradyrhizobium japonicum CPAC 15 and Bradyrhizobium diazoefficiens CPAC 7: elite model strains for understanding symbiotic performance with soybean.</title>
        <authorList>
            <person name="Siqueira A.F."/>
            <person name="Ormeno-Orrillo E."/>
            <person name="Souza R.C."/>
            <person name="Rodrigues E.P."/>
            <person name="Almeida L.G."/>
            <person name="Barcellos F.G."/>
            <person name="Batista J.S."/>
            <person name="Nakatami A.S."/>
            <person name="Martinez-Romero E."/>
            <person name="Vasconcelos A.T."/>
            <person name="Hungria M."/>
        </authorList>
    </citation>
    <scope>NUCLEOTIDE SEQUENCE [LARGE SCALE GENOMIC DNA]</scope>
    <source>
        <strain evidence="2 3">SEMIA 5080</strain>
    </source>
</reference>
<dbReference type="SUPFAM" id="SSF52540">
    <property type="entry name" value="P-loop containing nucleoside triphosphate hydrolases"/>
    <property type="match status" value="1"/>
</dbReference>
<accession>A0A837C581</accession>
<evidence type="ECO:0008006" key="4">
    <source>
        <dbReference type="Google" id="ProtNLM"/>
    </source>
</evidence>